<dbReference type="RefSeq" id="WP_001029398.1">
    <property type="nucleotide sequence ID" value="NZ_CP011486.1"/>
</dbReference>
<evidence type="ECO:0000256" key="7">
    <source>
        <dbReference type="ARBA" id="ARBA00023098"/>
    </source>
</evidence>
<dbReference type="GO" id="GO:0009317">
    <property type="term" value="C:acetyl-CoA carboxylase complex"/>
    <property type="evidence" value="ECO:0007669"/>
    <property type="project" value="InterPro"/>
</dbReference>
<proteinExistence type="inferred from homology"/>
<comment type="pathway">
    <text evidence="1 10">Lipid metabolism; malonyl-CoA biosynthesis; malonyl-CoA from acetyl-CoA: step 1/1.</text>
</comment>
<dbReference type="Gene3D" id="3.90.226.10">
    <property type="entry name" value="2-enoyl-CoA Hydratase, Chain A, domain 1"/>
    <property type="match status" value="1"/>
</dbReference>
<keyword evidence="8 10" id="KW-0275">Fatty acid biosynthesis</keyword>
<protein>
    <recommendedName>
        <fullName evidence="10">Acetyl-coenzyme A carboxylase carboxyl transferase subunit alpha</fullName>
        <shortName evidence="10">ACCase subunit alpha</shortName>
        <shortName evidence="10">Acetyl-CoA carboxylase carboxyltransferase subunit alpha</shortName>
        <ecNumber evidence="10">2.1.3.15</ecNumber>
    </recommendedName>
</protein>
<dbReference type="NCBIfam" id="NF004344">
    <property type="entry name" value="PRK05724.1"/>
    <property type="match status" value="1"/>
</dbReference>
<organism evidence="12 13">
    <name type="scientific">Helicobacter pylori</name>
    <name type="common">Campylobacter pylori</name>
    <dbReference type="NCBI Taxonomy" id="210"/>
    <lineage>
        <taxon>Bacteria</taxon>
        <taxon>Pseudomonadati</taxon>
        <taxon>Campylobacterota</taxon>
        <taxon>Epsilonproteobacteria</taxon>
        <taxon>Campylobacterales</taxon>
        <taxon>Helicobacteraceae</taxon>
        <taxon>Helicobacter</taxon>
    </lineage>
</organism>
<dbReference type="GO" id="GO:0016743">
    <property type="term" value="F:carboxyl- or carbamoyltransferase activity"/>
    <property type="evidence" value="ECO:0007669"/>
    <property type="project" value="UniProtKB-UniRule"/>
</dbReference>
<comment type="subunit">
    <text evidence="10">Acetyl-CoA carboxylase is a heterohexamer composed of biotin carboxyl carrier protein (AccB), biotin carboxylase (AccC) and two subunits each of ACCase subunit alpha (AccA) and ACCase subunit beta (AccD).</text>
</comment>
<dbReference type="NCBIfam" id="TIGR00513">
    <property type="entry name" value="accA"/>
    <property type="match status" value="1"/>
</dbReference>
<evidence type="ECO:0000256" key="1">
    <source>
        <dbReference type="ARBA" id="ARBA00004956"/>
    </source>
</evidence>
<keyword evidence="4 10" id="KW-0547">Nucleotide-binding</keyword>
<evidence type="ECO:0000256" key="8">
    <source>
        <dbReference type="ARBA" id="ARBA00023160"/>
    </source>
</evidence>
<gene>
    <name evidence="10" type="primary">accA</name>
    <name evidence="12" type="ORF">AA977_02520</name>
</gene>
<evidence type="ECO:0000259" key="11">
    <source>
        <dbReference type="PROSITE" id="PS50989"/>
    </source>
</evidence>
<evidence type="ECO:0000313" key="13">
    <source>
        <dbReference type="Proteomes" id="UP000078062"/>
    </source>
</evidence>
<dbReference type="Pfam" id="PF03255">
    <property type="entry name" value="ACCA"/>
    <property type="match status" value="1"/>
</dbReference>
<keyword evidence="5 10" id="KW-0276">Fatty acid metabolism</keyword>
<sequence>MAIYLDFENHIKEIQNEIELALIRGDEDAKEILEKRLDKEVKTIYSNLTDFQKLQLARHPDRPYAMDYIDLILKDKYEVFGDRHYNDDKAIVCFIGKIDNIPVVVIGEEKGRGTKNKLLRNFGMPNPCGYRKALKMAKFAEKFNLPILMLVDTAGAYPGIGAEERGQSEAIAKNLQEFASLKVPTISIIIGEGGSGGALAIAVADKLAMMEYSIFSVISPEGCAAILWDDPSKTEVAIKAMKITPRDLKEAGLIDDIILEPSKGAHRDKISAANTIKEYFLDALRTIQQDPHFLDNRYQKLMSLGSFVENMPH</sequence>
<dbReference type="InterPro" id="IPR001095">
    <property type="entry name" value="Acetyl_CoA_COase_a_su"/>
</dbReference>
<evidence type="ECO:0000256" key="2">
    <source>
        <dbReference type="ARBA" id="ARBA00022516"/>
    </source>
</evidence>
<evidence type="ECO:0000256" key="10">
    <source>
        <dbReference type="HAMAP-Rule" id="MF_00823"/>
    </source>
</evidence>
<keyword evidence="3 10" id="KW-0808">Transferase</keyword>
<dbReference type="PROSITE" id="PS50989">
    <property type="entry name" value="COA_CT_CTER"/>
    <property type="match status" value="1"/>
</dbReference>
<evidence type="ECO:0000256" key="3">
    <source>
        <dbReference type="ARBA" id="ARBA00022679"/>
    </source>
</evidence>
<dbReference type="UniPathway" id="UPA00655">
    <property type="reaction ID" value="UER00711"/>
</dbReference>
<evidence type="ECO:0000256" key="5">
    <source>
        <dbReference type="ARBA" id="ARBA00022832"/>
    </source>
</evidence>
<dbReference type="PRINTS" id="PR01069">
    <property type="entry name" value="ACCCTRFRASEA"/>
</dbReference>
<dbReference type="HAMAP" id="MF_00823">
    <property type="entry name" value="AcetylCoA_CT_alpha"/>
    <property type="match status" value="1"/>
</dbReference>
<comment type="subcellular location">
    <subcellularLocation>
        <location evidence="10">Cytoplasm</location>
    </subcellularLocation>
</comment>
<feature type="domain" description="CoA carboxyltransferase C-terminal" evidence="11">
    <location>
        <begin position="36"/>
        <end position="286"/>
    </location>
</feature>
<keyword evidence="7 10" id="KW-0443">Lipid metabolism</keyword>
<dbReference type="GO" id="GO:0003989">
    <property type="term" value="F:acetyl-CoA carboxylase activity"/>
    <property type="evidence" value="ECO:0007669"/>
    <property type="project" value="InterPro"/>
</dbReference>
<reference evidence="12 13" key="1">
    <citation type="submission" date="2014-04" db="EMBL/GenBank/DDBJ databases">
        <title>Detecting global and local adaptation in a worldwide sample of Helicobacter pylori genomes.</title>
        <authorList>
            <person name="Montano V."/>
            <person name="Didelot X."/>
            <person name="Foll M."/>
            <person name="Linz B."/>
            <person name="Reinhardt R."/>
            <person name="Suerbaum S."/>
            <person name="Moodley Y."/>
            <person name="Jensen J.D."/>
        </authorList>
    </citation>
    <scope>NUCLEOTIDE SEQUENCE [LARGE SCALE GENOMIC DNA]</scope>
    <source>
        <strain evidence="12 13">K26A1</strain>
    </source>
</reference>
<evidence type="ECO:0000313" key="12">
    <source>
        <dbReference type="EMBL" id="ANH48096.1"/>
    </source>
</evidence>
<dbReference type="SUPFAM" id="SSF52096">
    <property type="entry name" value="ClpP/crotonase"/>
    <property type="match status" value="1"/>
</dbReference>
<dbReference type="NCBIfam" id="NF041504">
    <property type="entry name" value="AccA_sub"/>
    <property type="match status" value="1"/>
</dbReference>
<comment type="function">
    <text evidence="10">Component of the acetyl coenzyme A carboxylase (ACC) complex. First, biotin carboxylase catalyzes the carboxylation of biotin on its carrier protein (BCCP) and then the CO(2) group is transferred by the carboxyltransferase to acetyl-CoA to form malonyl-CoA.</text>
</comment>
<dbReference type="InterPro" id="IPR011763">
    <property type="entry name" value="COA_CT_C"/>
</dbReference>
<accession>A0A1A9HCI1</accession>
<evidence type="ECO:0000256" key="6">
    <source>
        <dbReference type="ARBA" id="ARBA00022840"/>
    </source>
</evidence>
<dbReference type="InterPro" id="IPR029045">
    <property type="entry name" value="ClpP/crotonase-like_dom_sf"/>
</dbReference>
<dbReference type="GO" id="GO:0006633">
    <property type="term" value="P:fatty acid biosynthetic process"/>
    <property type="evidence" value="ECO:0007669"/>
    <property type="project" value="UniProtKB-KW"/>
</dbReference>
<dbReference type="GO" id="GO:2001295">
    <property type="term" value="P:malonyl-CoA biosynthetic process"/>
    <property type="evidence" value="ECO:0007669"/>
    <property type="project" value="UniProtKB-UniRule"/>
</dbReference>
<keyword evidence="2 10" id="KW-0444">Lipid biosynthesis</keyword>
<dbReference type="EMBL" id="CP011486">
    <property type="protein sequence ID" value="ANH48096.1"/>
    <property type="molecule type" value="Genomic_DNA"/>
</dbReference>
<dbReference type="Proteomes" id="UP000078062">
    <property type="component" value="Chromosome"/>
</dbReference>
<dbReference type="AlphaFoldDB" id="A0A1A9HCI1"/>
<dbReference type="EC" id="2.1.3.15" evidence="10"/>
<dbReference type="PANTHER" id="PTHR42853:SF3">
    <property type="entry name" value="ACETYL-COENZYME A CARBOXYLASE CARBOXYL TRANSFERASE SUBUNIT ALPHA, CHLOROPLASTIC"/>
    <property type="match status" value="1"/>
</dbReference>
<comment type="catalytic activity">
    <reaction evidence="9 10">
        <text>N(6)-carboxybiotinyl-L-lysyl-[protein] + acetyl-CoA = N(6)-biotinyl-L-lysyl-[protein] + malonyl-CoA</text>
        <dbReference type="Rhea" id="RHEA:54728"/>
        <dbReference type="Rhea" id="RHEA-COMP:10505"/>
        <dbReference type="Rhea" id="RHEA-COMP:10506"/>
        <dbReference type="ChEBI" id="CHEBI:57288"/>
        <dbReference type="ChEBI" id="CHEBI:57384"/>
        <dbReference type="ChEBI" id="CHEBI:83144"/>
        <dbReference type="ChEBI" id="CHEBI:83145"/>
        <dbReference type="EC" id="2.1.3.15"/>
    </reaction>
</comment>
<evidence type="ECO:0000256" key="4">
    <source>
        <dbReference type="ARBA" id="ARBA00022741"/>
    </source>
</evidence>
<keyword evidence="10" id="KW-0963">Cytoplasm</keyword>
<dbReference type="PANTHER" id="PTHR42853">
    <property type="entry name" value="ACETYL-COENZYME A CARBOXYLASE CARBOXYL TRANSFERASE SUBUNIT ALPHA"/>
    <property type="match status" value="1"/>
</dbReference>
<dbReference type="GO" id="GO:0005524">
    <property type="term" value="F:ATP binding"/>
    <property type="evidence" value="ECO:0007669"/>
    <property type="project" value="UniProtKB-KW"/>
</dbReference>
<keyword evidence="6 10" id="KW-0067">ATP-binding</keyword>
<evidence type="ECO:0000256" key="9">
    <source>
        <dbReference type="ARBA" id="ARBA00049152"/>
    </source>
</evidence>
<comment type="similarity">
    <text evidence="10">Belongs to the AccA family.</text>
</comment>
<dbReference type="PATRIC" id="fig|210.2441.peg.520"/>
<name>A0A1A9HCI1_HELPX</name>